<proteinExistence type="predicted"/>
<dbReference type="RefSeq" id="WP_184881550.1">
    <property type="nucleotide sequence ID" value="NZ_BOOV01000026.1"/>
</dbReference>
<name>A0A7W7D854_9ACTN</name>
<evidence type="ECO:0000313" key="2">
    <source>
        <dbReference type="Proteomes" id="UP000542210"/>
    </source>
</evidence>
<evidence type="ECO:0000313" key="1">
    <source>
        <dbReference type="EMBL" id="MBB4702059.1"/>
    </source>
</evidence>
<accession>A0A7W7D854</accession>
<dbReference type="AlphaFoldDB" id="A0A7W7D854"/>
<reference evidence="1 2" key="1">
    <citation type="submission" date="2020-08" db="EMBL/GenBank/DDBJ databases">
        <title>Sequencing the genomes of 1000 actinobacteria strains.</title>
        <authorList>
            <person name="Klenk H.-P."/>
        </authorList>
    </citation>
    <scope>NUCLEOTIDE SEQUENCE [LARGE SCALE GENOMIC DNA]</scope>
    <source>
        <strain evidence="1 2">DSM 45784</strain>
    </source>
</reference>
<sequence>MSRPGGRHAPGVLVTEVRPRLWDQDKKAAADLLDRMEPGWHVMYGLWSRRFYAIAVWQTEPLIEDARSVEELCERMRAVEAEIMPPEAPRQRRVA</sequence>
<organism evidence="1 2">
    <name type="scientific">Sphaerisporangium siamense</name>
    <dbReference type="NCBI Taxonomy" id="795645"/>
    <lineage>
        <taxon>Bacteria</taxon>
        <taxon>Bacillati</taxon>
        <taxon>Actinomycetota</taxon>
        <taxon>Actinomycetes</taxon>
        <taxon>Streptosporangiales</taxon>
        <taxon>Streptosporangiaceae</taxon>
        <taxon>Sphaerisporangium</taxon>
    </lineage>
</organism>
<protein>
    <submittedName>
        <fullName evidence="1">Uncharacterized protein</fullName>
    </submittedName>
</protein>
<keyword evidence="2" id="KW-1185">Reference proteome</keyword>
<dbReference type="Proteomes" id="UP000542210">
    <property type="component" value="Unassembled WGS sequence"/>
</dbReference>
<dbReference type="EMBL" id="JACHND010000001">
    <property type="protein sequence ID" value="MBB4702059.1"/>
    <property type="molecule type" value="Genomic_DNA"/>
</dbReference>
<gene>
    <name evidence="1" type="ORF">BJ982_003603</name>
</gene>
<comment type="caution">
    <text evidence="1">The sequence shown here is derived from an EMBL/GenBank/DDBJ whole genome shotgun (WGS) entry which is preliminary data.</text>
</comment>